<evidence type="ECO:0000256" key="1">
    <source>
        <dbReference type="SAM" id="Phobius"/>
    </source>
</evidence>
<name>A0ABZ0IF37_9GAMM</name>
<sequence length="306" mass="34192">MSHYLKLSVAFIAVWAIALFAQNETLVSMLLINASIQVILFAFVACIPFLQTGRMSFVDLAWPFGVAAIGLMIITVGDGDILRRTVAGLAYLFIGLRMGIGGLYAATKTGIIFRREFPRYKYRRLKLEESGNGNIEIHMLVEIMVQGLANTSVLALPGFLLATNGNSVFSAWEVIGITILITAYLLETVADRQKTRFVSNDKKGVCNVGLWRYSRHPNYFSEWLVWTGLVISAVSSWLLLLPSEQTLVWITLGLGTVGASMMMYLTLVFLTGAIPAEYYSVRKRPGYKHYQETTSMFFPWAPKKCE</sequence>
<keyword evidence="1" id="KW-0472">Membrane</keyword>
<dbReference type="Proteomes" id="UP001626549">
    <property type="component" value="Chromosome"/>
</dbReference>
<feature type="transmembrane region" description="Helical" evidence="1">
    <location>
        <begin position="89"/>
        <end position="114"/>
    </location>
</feature>
<keyword evidence="3" id="KW-1185">Reference proteome</keyword>
<gene>
    <name evidence="2" type="ORF">R0137_06255</name>
</gene>
<dbReference type="EMBL" id="CP136865">
    <property type="protein sequence ID" value="WOJ98169.1"/>
    <property type="molecule type" value="Genomic_DNA"/>
</dbReference>
<keyword evidence="1" id="KW-0812">Transmembrane</keyword>
<feature type="transmembrane region" description="Helical" evidence="1">
    <location>
        <begin position="168"/>
        <end position="186"/>
    </location>
</feature>
<dbReference type="PANTHER" id="PTHR32251:SF17">
    <property type="entry name" value="STEROID 5-ALPHA REDUCTASE C-TERMINAL DOMAIN-CONTAINING PROTEIN"/>
    <property type="match status" value="1"/>
</dbReference>
<evidence type="ECO:0000313" key="2">
    <source>
        <dbReference type="EMBL" id="WOJ98169.1"/>
    </source>
</evidence>
<feature type="transmembrane region" description="Helical" evidence="1">
    <location>
        <begin position="31"/>
        <end position="50"/>
    </location>
</feature>
<dbReference type="PANTHER" id="PTHR32251">
    <property type="entry name" value="3-OXO-5-ALPHA-STEROID 4-DEHYDROGENASE"/>
    <property type="match status" value="1"/>
</dbReference>
<dbReference type="RefSeq" id="WP_407329399.1">
    <property type="nucleotide sequence ID" value="NZ_CP136865.1"/>
</dbReference>
<feature type="transmembrane region" description="Helical" evidence="1">
    <location>
        <begin position="57"/>
        <end position="77"/>
    </location>
</feature>
<protein>
    <submittedName>
        <fullName evidence="2">DUF1295 domain-containing protein</fullName>
    </submittedName>
</protein>
<reference evidence="2 3" key="1">
    <citation type="submission" date="2023-10" db="EMBL/GenBank/DDBJ databases">
        <title>Two novel species belonging to the OM43/NOR5 clade.</title>
        <authorList>
            <person name="Park M."/>
        </authorList>
    </citation>
    <scope>NUCLEOTIDE SEQUENCE [LARGE SCALE GENOMIC DNA]</scope>
    <source>
        <strain evidence="2 3">IMCC45268</strain>
    </source>
</reference>
<organism evidence="2 3">
    <name type="scientific">Congregibacter brevis</name>
    <dbReference type="NCBI Taxonomy" id="3081201"/>
    <lineage>
        <taxon>Bacteria</taxon>
        <taxon>Pseudomonadati</taxon>
        <taxon>Pseudomonadota</taxon>
        <taxon>Gammaproteobacteria</taxon>
        <taxon>Cellvibrionales</taxon>
        <taxon>Halieaceae</taxon>
        <taxon>Congregibacter</taxon>
    </lineage>
</organism>
<dbReference type="Gene3D" id="1.20.120.1630">
    <property type="match status" value="1"/>
</dbReference>
<proteinExistence type="predicted"/>
<accession>A0ABZ0IF37</accession>
<dbReference type="Pfam" id="PF06966">
    <property type="entry name" value="DUF1295"/>
    <property type="match status" value="1"/>
</dbReference>
<feature type="transmembrane region" description="Helical" evidence="1">
    <location>
        <begin position="223"/>
        <end position="241"/>
    </location>
</feature>
<evidence type="ECO:0000313" key="3">
    <source>
        <dbReference type="Proteomes" id="UP001626549"/>
    </source>
</evidence>
<dbReference type="InterPro" id="IPR010721">
    <property type="entry name" value="UstE-like"/>
</dbReference>
<dbReference type="PROSITE" id="PS50244">
    <property type="entry name" value="S5A_REDUCTASE"/>
    <property type="match status" value="1"/>
</dbReference>
<keyword evidence="1" id="KW-1133">Transmembrane helix</keyword>
<feature type="transmembrane region" description="Helical" evidence="1">
    <location>
        <begin position="247"/>
        <end position="274"/>
    </location>
</feature>